<keyword evidence="2 7" id="KW-0067">ATP-binding</keyword>
<dbReference type="SMART" id="SM00487">
    <property type="entry name" value="DEXDc"/>
    <property type="match status" value="1"/>
</dbReference>
<evidence type="ECO:0000256" key="2">
    <source>
        <dbReference type="ARBA" id="ARBA00022806"/>
    </source>
</evidence>
<feature type="domain" description="SWIM-type" evidence="4">
    <location>
        <begin position="68"/>
        <end position="102"/>
    </location>
</feature>
<dbReference type="SMART" id="SM00490">
    <property type="entry name" value="HELICc"/>
    <property type="match status" value="1"/>
</dbReference>
<keyword evidence="1" id="KW-0378">Hydrolase</keyword>
<keyword evidence="3" id="KW-0863">Zinc-finger</keyword>
<evidence type="ECO:0000256" key="1">
    <source>
        <dbReference type="ARBA" id="ARBA00022801"/>
    </source>
</evidence>
<dbReference type="InterPro" id="IPR007527">
    <property type="entry name" value="Znf_SWIM"/>
</dbReference>
<dbReference type="Pfam" id="PF04434">
    <property type="entry name" value="SWIM"/>
    <property type="match status" value="1"/>
</dbReference>
<dbReference type="InterPro" id="IPR038718">
    <property type="entry name" value="SNF2-like_sf"/>
</dbReference>
<dbReference type="InterPro" id="IPR027417">
    <property type="entry name" value="P-loop_NTPase"/>
</dbReference>
<keyword evidence="2 7" id="KW-0347">Helicase</keyword>
<dbReference type="Gene3D" id="3.40.50.300">
    <property type="entry name" value="P-loop containing nucleotide triphosphate hydrolases"/>
    <property type="match status" value="1"/>
</dbReference>
<keyword evidence="3" id="KW-0479">Metal-binding</keyword>
<keyword evidence="3" id="KW-0862">Zinc</keyword>
<dbReference type="Gene3D" id="3.40.50.10810">
    <property type="entry name" value="Tandem AAA-ATPase domain"/>
    <property type="match status" value="1"/>
</dbReference>
<dbReference type="SUPFAM" id="SSF52540">
    <property type="entry name" value="P-loop containing nucleoside triphosphate hydrolases"/>
    <property type="match status" value="2"/>
</dbReference>
<keyword evidence="2 7" id="KW-0547">Nucleotide-binding</keyword>
<dbReference type="OrthoDB" id="9772064at2"/>
<dbReference type="EMBL" id="FUYB01000011">
    <property type="protein sequence ID" value="SKA83043.1"/>
    <property type="molecule type" value="Genomic_DNA"/>
</dbReference>
<evidence type="ECO:0000259" key="6">
    <source>
        <dbReference type="PROSITE" id="PS51194"/>
    </source>
</evidence>
<dbReference type="InterPro" id="IPR001650">
    <property type="entry name" value="Helicase_C-like"/>
</dbReference>
<feature type="domain" description="Helicase ATP-binding" evidence="5">
    <location>
        <begin position="656"/>
        <end position="816"/>
    </location>
</feature>
<dbReference type="GO" id="GO:0008270">
    <property type="term" value="F:zinc ion binding"/>
    <property type="evidence" value="ECO:0007669"/>
    <property type="project" value="UniProtKB-KW"/>
</dbReference>
<evidence type="ECO:0000256" key="3">
    <source>
        <dbReference type="PROSITE-ProRule" id="PRU00325"/>
    </source>
</evidence>
<evidence type="ECO:0000259" key="4">
    <source>
        <dbReference type="PROSITE" id="PS50966"/>
    </source>
</evidence>
<organism evidence="7 8">
    <name type="scientific">Thiothrix eikelboomii</name>
    <dbReference type="NCBI Taxonomy" id="92487"/>
    <lineage>
        <taxon>Bacteria</taxon>
        <taxon>Pseudomonadati</taxon>
        <taxon>Pseudomonadota</taxon>
        <taxon>Gammaproteobacteria</taxon>
        <taxon>Thiotrichales</taxon>
        <taxon>Thiotrichaceae</taxon>
        <taxon>Thiothrix</taxon>
    </lineage>
</organism>
<keyword evidence="8" id="KW-1185">Reference proteome</keyword>
<protein>
    <submittedName>
        <fullName evidence="7">Superfamily II DNA or RNA helicase, SNF2 family</fullName>
    </submittedName>
</protein>
<dbReference type="InterPro" id="IPR049730">
    <property type="entry name" value="SNF2/RAD54-like_C"/>
</dbReference>
<dbReference type="PROSITE" id="PS51192">
    <property type="entry name" value="HELICASE_ATP_BIND_1"/>
    <property type="match status" value="1"/>
</dbReference>
<name>A0A1T4X067_9GAMM</name>
<dbReference type="PANTHER" id="PTHR10799">
    <property type="entry name" value="SNF2/RAD54 HELICASE FAMILY"/>
    <property type="match status" value="1"/>
</dbReference>
<dbReference type="GO" id="GO:0016787">
    <property type="term" value="F:hydrolase activity"/>
    <property type="evidence" value="ECO:0007669"/>
    <property type="project" value="UniProtKB-KW"/>
</dbReference>
<dbReference type="Pfam" id="PF00176">
    <property type="entry name" value="SNF2-rel_dom"/>
    <property type="match status" value="1"/>
</dbReference>
<evidence type="ECO:0000259" key="5">
    <source>
        <dbReference type="PROSITE" id="PS51192"/>
    </source>
</evidence>
<dbReference type="GO" id="GO:0004386">
    <property type="term" value="F:helicase activity"/>
    <property type="evidence" value="ECO:0007669"/>
    <property type="project" value="UniProtKB-KW"/>
</dbReference>
<dbReference type="GO" id="GO:0005524">
    <property type="term" value="F:ATP binding"/>
    <property type="evidence" value="ECO:0007669"/>
    <property type="project" value="InterPro"/>
</dbReference>
<dbReference type="Pfam" id="PF00271">
    <property type="entry name" value="Helicase_C"/>
    <property type="match status" value="1"/>
</dbReference>
<dbReference type="PROSITE" id="PS50966">
    <property type="entry name" value="ZF_SWIM"/>
    <property type="match status" value="1"/>
</dbReference>
<dbReference type="STRING" id="92487.SAMN02745130_02348"/>
<reference evidence="7 8" key="1">
    <citation type="submission" date="2017-02" db="EMBL/GenBank/DDBJ databases">
        <authorList>
            <person name="Peterson S.W."/>
        </authorList>
    </citation>
    <scope>NUCLEOTIDE SEQUENCE [LARGE SCALE GENOMIC DNA]</scope>
    <source>
        <strain evidence="7 8">ATCC 49788</strain>
    </source>
</reference>
<dbReference type="CDD" id="cd18793">
    <property type="entry name" value="SF2_C_SNF"/>
    <property type="match status" value="1"/>
</dbReference>
<dbReference type="PROSITE" id="PS51194">
    <property type="entry name" value="HELICASE_CTER"/>
    <property type="match status" value="1"/>
</dbReference>
<sequence length="1110" mass="127831">MLRPEHIRALRQHGFPPEIVLVSFDATTIQRGVHYFETKRVIELTSEFTSLTEVRLKGLVLGNSKYSTDVLLDLNKHQVLSNCTCPVGHQCKHAVATLLQYVGDRIQTAPKTLTEKIEEPTAIQLWLADLNTSLRSAEDPSIEESTDSARMDLIYLLEQKNKLSNRVELNPRKATRLKRGGYGQAYQVQLEDLVYAWKNHSFHYQEIDGHISQLIVPHMNYYSSSSRSLELKGRVGLIALEMLLKTGRAFWKTTEHPPLKAGAARHLDIYWEEKANHSQIRYRTTPPIQDYFWLEQLYYIDQIRGEVGILELGTLTAEQVLKLLNAPPIPAKEAHQVSQRLLDILPEADLPLPDASMNPQLIEVTEPRPIAHLLLYLPEQQTTSFGQHRLRLSFKYGDHQLSNYSTQRIQTVRKEQIRYRIQRDLEFEQAALAQLQELGFEGTEQNQLELRVPSDNPSLQALRWNYLLEQGLADLELDGWEIEYADNFTLEFATVDDWEAELARSGENWFEISLGFVVEGKRINLLPILVDMIAQMQDPQALKKLLLDQPYLLIPLDDKHWVKLDSQRLSKILDTLIELHDHAPLNANGNLLLHQVQGLGLTELLNDPHLTWKGADALRSLSKQLIHFQGIKPVELPQNLQAELRPYQYEGLNWLQFLREYQFNGILADDMGLGKTLQALSHLLIEKEAGRADRPSLVIAPTSLMSNWRREAEKFTPTLKVLTLHGPEREHYFEQLKDYDLVLTTYALVLRDEEFYRQHEFHYLILDEAQAIKNAKAKTTQVIYELNARHRLCLTGTPMENHLGELWSMFRFLMPGFLGTHDRFGRLFRVPIEKHGDLDRQSQLRKRLQPFMLRRTKEHVAKELPPKTEIIRTVALEGVQRDLYESVRLAMDKKLREEINQKGFARSQIMLLDALLKLRQVCCDPRLLKLESAQGIKASAKLEMLMEMLVEMLDEGRKVLLFSQFTSMLELIEQELVNNKIRFSKLTGQTRDREAAIRAFQEGEAQVFLISLKAGGTGLNLTAADTVIHYDPWWNPAVEQQATDRAYRIGQDKPVFVYKLLTEETVEEKILKLQERKQSLAEGVYTGINQAEAGFNQDDLLDLLKPLSLS</sequence>
<dbReference type="InterPro" id="IPR000330">
    <property type="entry name" value="SNF2_N"/>
</dbReference>
<dbReference type="RefSeq" id="WP_078922821.1">
    <property type="nucleotide sequence ID" value="NZ_FUYB01000011.1"/>
</dbReference>
<evidence type="ECO:0000313" key="8">
    <source>
        <dbReference type="Proteomes" id="UP000190460"/>
    </source>
</evidence>
<proteinExistence type="predicted"/>
<feature type="domain" description="Helicase C-terminal" evidence="6">
    <location>
        <begin position="944"/>
        <end position="1092"/>
    </location>
</feature>
<evidence type="ECO:0000313" key="7">
    <source>
        <dbReference type="EMBL" id="SKA83043.1"/>
    </source>
</evidence>
<dbReference type="CDD" id="cd18012">
    <property type="entry name" value="DEXQc_arch_SWI2_SNF2"/>
    <property type="match status" value="1"/>
</dbReference>
<gene>
    <name evidence="7" type="ORF">SAMN02745130_02348</name>
</gene>
<dbReference type="Proteomes" id="UP000190460">
    <property type="component" value="Unassembled WGS sequence"/>
</dbReference>
<dbReference type="InterPro" id="IPR014001">
    <property type="entry name" value="Helicase_ATP-bd"/>
</dbReference>
<accession>A0A1T4X067</accession>
<dbReference type="AlphaFoldDB" id="A0A1T4X067"/>